<protein>
    <recommendedName>
        <fullName evidence="1">DUF4773 domain-containing protein</fullName>
    </recommendedName>
</protein>
<evidence type="ECO:0000313" key="3">
    <source>
        <dbReference type="Proteomes" id="UP001162164"/>
    </source>
</evidence>
<feature type="non-terminal residue" evidence="2">
    <location>
        <position position="1"/>
    </location>
</feature>
<dbReference type="EMBL" id="JAPWTJ010000906">
    <property type="protein sequence ID" value="KAJ8974932.1"/>
    <property type="molecule type" value="Genomic_DNA"/>
</dbReference>
<evidence type="ECO:0000313" key="2">
    <source>
        <dbReference type="EMBL" id="KAJ8974932.1"/>
    </source>
</evidence>
<feature type="domain" description="DUF4773" evidence="1">
    <location>
        <begin position="17"/>
        <end position="106"/>
    </location>
</feature>
<organism evidence="2 3">
    <name type="scientific">Molorchus minor</name>
    <dbReference type="NCBI Taxonomy" id="1323400"/>
    <lineage>
        <taxon>Eukaryota</taxon>
        <taxon>Metazoa</taxon>
        <taxon>Ecdysozoa</taxon>
        <taxon>Arthropoda</taxon>
        <taxon>Hexapoda</taxon>
        <taxon>Insecta</taxon>
        <taxon>Pterygota</taxon>
        <taxon>Neoptera</taxon>
        <taxon>Endopterygota</taxon>
        <taxon>Coleoptera</taxon>
        <taxon>Polyphaga</taxon>
        <taxon>Cucujiformia</taxon>
        <taxon>Chrysomeloidea</taxon>
        <taxon>Cerambycidae</taxon>
        <taxon>Lamiinae</taxon>
        <taxon>Monochamini</taxon>
        <taxon>Molorchus</taxon>
    </lineage>
</organism>
<accession>A0ABQ9JBY7</accession>
<dbReference type="InterPro" id="IPR031941">
    <property type="entry name" value="DUF4773"/>
</dbReference>
<gene>
    <name evidence="2" type="ORF">NQ317_012912</name>
</gene>
<proteinExistence type="predicted"/>
<name>A0ABQ9JBY7_9CUCU</name>
<dbReference type="Proteomes" id="UP001162164">
    <property type="component" value="Unassembled WGS sequence"/>
</dbReference>
<sequence>FQIIKTQKQRYITLNGCQCNNLQCECCAGIDIANSPHHEVCLIIQVIPNEVTLKGTVRFDGFIIYNGQLDPSIAPICLPALPTICLSINHVDVKRRQVCTKLTFIFFTLIKFPCVGQENGQLIVEMNSFAK</sequence>
<keyword evidence="3" id="KW-1185">Reference proteome</keyword>
<comment type="caution">
    <text evidence="2">The sequence shown here is derived from an EMBL/GenBank/DDBJ whole genome shotgun (WGS) entry which is preliminary data.</text>
</comment>
<evidence type="ECO:0000259" key="1">
    <source>
        <dbReference type="Pfam" id="PF15998"/>
    </source>
</evidence>
<dbReference type="Pfam" id="PF15998">
    <property type="entry name" value="DUF4773"/>
    <property type="match status" value="1"/>
</dbReference>
<reference evidence="2" key="1">
    <citation type="journal article" date="2023" name="Insect Mol. Biol.">
        <title>Genome sequencing provides insights into the evolution of gene families encoding plant cell wall-degrading enzymes in longhorned beetles.</title>
        <authorList>
            <person name="Shin N.R."/>
            <person name="Okamura Y."/>
            <person name="Kirsch R."/>
            <person name="Pauchet Y."/>
        </authorList>
    </citation>
    <scope>NUCLEOTIDE SEQUENCE</scope>
    <source>
        <strain evidence="2">MMC_N1</strain>
    </source>
</reference>